<dbReference type="Proteomes" id="UP000190951">
    <property type="component" value="Chromosome"/>
</dbReference>
<sequence>MEITNVRIMKNESILKNTKLKGIASIIIDGAIAINNIGIVEGKKGVFLNFPSRKSRRGEYLNVAFPINNEARKKIEEAIMKVYNDKKE</sequence>
<name>A0A1S8LDC5_9CLOT</name>
<dbReference type="RefSeq" id="WP_077834944.1">
    <property type="nucleotide sequence ID" value="NZ_CP096983.1"/>
</dbReference>
<keyword evidence="2" id="KW-1185">Reference proteome</keyword>
<accession>A0A1S8LDC5</accession>
<dbReference type="EMBL" id="CP096983">
    <property type="protein sequence ID" value="URZ10940.1"/>
    <property type="molecule type" value="Genomic_DNA"/>
</dbReference>
<evidence type="ECO:0000313" key="2">
    <source>
        <dbReference type="Proteomes" id="UP000190951"/>
    </source>
</evidence>
<dbReference type="STRING" id="84029.CROST_11240"/>
<dbReference type="Gene3D" id="3.30.1120.40">
    <property type="entry name" value="Stage V sporulation protein G"/>
    <property type="match status" value="1"/>
</dbReference>
<dbReference type="AlphaFoldDB" id="A0A1S8LDC5"/>
<organism evidence="1 2">
    <name type="scientific">Clostridium felsineum</name>
    <dbReference type="NCBI Taxonomy" id="36839"/>
    <lineage>
        <taxon>Bacteria</taxon>
        <taxon>Bacillati</taxon>
        <taxon>Bacillota</taxon>
        <taxon>Clostridia</taxon>
        <taxon>Eubacteriales</taxon>
        <taxon>Clostridiaceae</taxon>
        <taxon>Clostridium</taxon>
    </lineage>
</organism>
<proteinExistence type="predicted"/>
<dbReference type="KEGG" id="crw:CROST_016560"/>
<dbReference type="InterPro" id="IPR036751">
    <property type="entry name" value="SpoVG_sf"/>
</dbReference>
<protein>
    <submittedName>
        <fullName evidence="1">Septation protein SpoVG</fullName>
    </submittedName>
</protein>
<reference evidence="1 2" key="1">
    <citation type="submission" date="2022-04" db="EMBL/GenBank/DDBJ databases">
        <title>Genome sequence of C. roseum typestrain.</title>
        <authorList>
            <person name="Poehlein A."/>
            <person name="Schoch T."/>
            <person name="Duerre P."/>
            <person name="Daniel R."/>
        </authorList>
    </citation>
    <scope>NUCLEOTIDE SEQUENCE [LARGE SCALE GENOMIC DNA]</scope>
    <source>
        <strain evidence="1 2">DSM 7320</strain>
    </source>
</reference>
<evidence type="ECO:0000313" key="1">
    <source>
        <dbReference type="EMBL" id="URZ10940.1"/>
    </source>
</evidence>
<dbReference type="GO" id="GO:0030435">
    <property type="term" value="P:sporulation resulting in formation of a cellular spore"/>
    <property type="evidence" value="ECO:0007669"/>
    <property type="project" value="InterPro"/>
</dbReference>
<dbReference type="PANTHER" id="PTHR38429">
    <property type="entry name" value="SEPTATION PROTEIN SPOVG-RELATED"/>
    <property type="match status" value="1"/>
</dbReference>
<dbReference type="Pfam" id="PF04026">
    <property type="entry name" value="SpoVG"/>
    <property type="match status" value="1"/>
</dbReference>
<gene>
    <name evidence="1" type="primary">spoVG_1</name>
    <name evidence="1" type="ORF">CROST_016560</name>
</gene>
<dbReference type="SUPFAM" id="SSF160537">
    <property type="entry name" value="SpoVG-like"/>
    <property type="match status" value="1"/>
</dbReference>
<dbReference type="InterPro" id="IPR007170">
    <property type="entry name" value="SpoVG"/>
</dbReference>
<dbReference type="PANTHER" id="PTHR38429:SF1">
    <property type="entry name" value="SEPTATION PROTEIN SPOVG-RELATED"/>
    <property type="match status" value="1"/>
</dbReference>